<gene>
    <name evidence="4" type="ORF">GCM10010170_015120</name>
</gene>
<dbReference type="EMBL" id="BAAARV010000015">
    <property type="protein sequence ID" value="GAA2335282.1"/>
    <property type="molecule type" value="Genomic_DNA"/>
</dbReference>
<dbReference type="Proteomes" id="UP001501444">
    <property type="component" value="Unassembled WGS sequence"/>
</dbReference>
<dbReference type="PRINTS" id="PR00081">
    <property type="entry name" value="GDHRDH"/>
</dbReference>
<keyword evidence="3" id="KW-0560">Oxidoreductase</keyword>
<comment type="caution">
    <text evidence="4">The sequence shown here is derived from an EMBL/GenBank/DDBJ whole genome shotgun (WGS) entry which is preliminary data.</text>
</comment>
<keyword evidence="5" id="KW-1185">Reference proteome</keyword>
<dbReference type="Pfam" id="PF00106">
    <property type="entry name" value="adh_short"/>
    <property type="match status" value="1"/>
</dbReference>
<dbReference type="Gene3D" id="3.40.50.720">
    <property type="entry name" value="NAD(P)-binding Rossmann-like Domain"/>
    <property type="match status" value="1"/>
</dbReference>
<dbReference type="PANTHER" id="PTHR43391:SF14">
    <property type="entry name" value="DEHYDROGENASE_REDUCTASE SDR FAMILY PROTEIN 7-LIKE"/>
    <property type="match status" value="1"/>
</dbReference>
<proteinExistence type="inferred from homology"/>
<dbReference type="InterPro" id="IPR036291">
    <property type="entry name" value="NAD(P)-bd_dom_sf"/>
</dbReference>
<dbReference type="SUPFAM" id="SSF51735">
    <property type="entry name" value="NAD(P)-binding Rossmann-fold domains"/>
    <property type="match status" value="1"/>
</dbReference>
<keyword evidence="2" id="KW-0521">NADP</keyword>
<dbReference type="InterPro" id="IPR002347">
    <property type="entry name" value="SDR_fam"/>
</dbReference>
<organism evidence="4 5">
    <name type="scientific">Dactylosporangium salmoneum</name>
    <dbReference type="NCBI Taxonomy" id="53361"/>
    <lineage>
        <taxon>Bacteria</taxon>
        <taxon>Bacillati</taxon>
        <taxon>Actinomycetota</taxon>
        <taxon>Actinomycetes</taxon>
        <taxon>Micromonosporales</taxon>
        <taxon>Micromonosporaceae</taxon>
        <taxon>Dactylosporangium</taxon>
    </lineage>
</organism>
<name>A0ABN3FR08_9ACTN</name>
<evidence type="ECO:0000313" key="5">
    <source>
        <dbReference type="Proteomes" id="UP001501444"/>
    </source>
</evidence>
<evidence type="ECO:0000256" key="1">
    <source>
        <dbReference type="ARBA" id="ARBA00006484"/>
    </source>
</evidence>
<dbReference type="PANTHER" id="PTHR43391">
    <property type="entry name" value="RETINOL DEHYDROGENASE-RELATED"/>
    <property type="match status" value="1"/>
</dbReference>
<protein>
    <submittedName>
        <fullName evidence="4">Uncharacterized protein</fullName>
    </submittedName>
</protein>
<sequence length="111" mass="11556">MSSLAARISPPNGSVYAATKSALVSLSNAAHAELSRHGVHVTALLPGFVDTPGTAWADPAVRGAMLPASDLAEAVRFLIRTSARCYVPELMMTTAGPNVLHSLIDWDTAAT</sequence>
<evidence type="ECO:0000313" key="4">
    <source>
        <dbReference type="EMBL" id="GAA2335282.1"/>
    </source>
</evidence>
<comment type="similarity">
    <text evidence="1">Belongs to the short-chain dehydrogenases/reductases (SDR) family.</text>
</comment>
<accession>A0ABN3FR08</accession>
<dbReference type="PROSITE" id="PS00061">
    <property type="entry name" value="ADH_SHORT"/>
    <property type="match status" value="1"/>
</dbReference>
<evidence type="ECO:0000256" key="2">
    <source>
        <dbReference type="ARBA" id="ARBA00022857"/>
    </source>
</evidence>
<reference evidence="4 5" key="1">
    <citation type="journal article" date="2019" name="Int. J. Syst. Evol. Microbiol.">
        <title>The Global Catalogue of Microorganisms (GCM) 10K type strain sequencing project: providing services to taxonomists for standard genome sequencing and annotation.</title>
        <authorList>
            <consortium name="The Broad Institute Genomics Platform"/>
            <consortium name="The Broad Institute Genome Sequencing Center for Infectious Disease"/>
            <person name="Wu L."/>
            <person name="Ma J."/>
        </authorList>
    </citation>
    <scope>NUCLEOTIDE SEQUENCE [LARGE SCALE GENOMIC DNA]</scope>
    <source>
        <strain evidence="4 5">JCM 3272</strain>
    </source>
</reference>
<dbReference type="CDD" id="cd05233">
    <property type="entry name" value="SDR_c"/>
    <property type="match status" value="1"/>
</dbReference>
<dbReference type="InterPro" id="IPR020904">
    <property type="entry name" value="Sc_DH/Rdtase_CS"/>
</dbReference>
<evidence type="ECO:0000256" key="3">
    <source>
        <dbReference type="ARBA" id="ARBA00023002"/>
    </source>
</evidence>